<evidence type="ECO:0000313" key="2">
    <source>
        <dbReference type="EMBL" id="MBM3275085.1"/>
    </source>
</evidence>
<protein>
    <recommendedName>
        <fullName evidence="1">TubC N-terminal docking domain-containing protein</fullName>
    </recommendedName>
</protein>
<dbReference type="Proteomes" id="UP000703893">
    <property type="component" value="Unassembled WGS sequence"/>
</dbReference>
<dbReference type="InterPro" id="IPR044894">
    <property type="entry name" value="TubC_N_sf"/>
</dbReference>
<gene>
    <name evidence="2" type="ORF">FJZ00_08020</name>
</gene>
<dbReference type="Gene3D" id="1.10.10.1830">
    <property type="entry name" value="Non-ribosomal peptide synthase, adenylation domain"/>
    <property type="match status" value="1"/>
</dbReference>
<dbReference type="AlphaFoldDB" id="A0A937X6I7"/>
<accession>A0A937X6I7</accession>
<proteinExistence type="predicted"/>
<organism evidence="2 3">
    <name type="scientific">Candidatus Tanganyikabacteria bacterium</name>
    <dbReference type="NCBI Taxonomy" id="2961651"/>
    <lineage>
        <taxon>Bacteria</taxon>
        <taxon>Bacillati</taxon>
        <taxon>Candidatus Sericytochromatia</taxon>
        <taxon>Candidatus Tanganyikabacteria</taxon>
    </lineage>
</organism>
<evidence type="ECO:0000259" key="1">
    <source>
        <dbReference type="Pfam" id="PF18563"/>
    </source>
</evidence>
<reference evidence="2 3" key="1">
    <citation type="submission" date="2019-03" db="EMBL/GenBank/DDBJ databases">
        <title>Lake Tanganyika Metagenome-Assembled Genomes (MAGs).</title>
        <authorList>
            <person name="Tran P."/>
        </authorList>
    </citation>
    <scope>NUCLEOTIDE SEQUENCE [LARGE SCALE GENOMIC DNA]</scope>
    <source>
        <strain evidence="2">K_DeepCast_65m_m2_236</strain>
    </source>
</reference>
<name>A0A937X6I7_9BACT</name>
<sequence>MNTRPVALLLDLRRRGVEVVAVGDRIRFRPQGAVTAEDRATLAKYRTEVIAEVKRFASARRTRELASLVRVRGRLIDHAERSGSATAPGLRAEYGTLYQDMRREWFTSCAVACHAYKLARCILIEAGMTKPCDGELLCPRCVQARSARSVPPKPTVEDLIVMASEAMYGPARAS</sequence>
<comment type="caution">
    <text evidence="2">The sequence shown here is derived from an EMBL/GenBank/DDBJ whole genome shotgun (WGS) entry which is preliminary data.</text>
</comment>
<dbReference type="EMBL" id="VGJX01000435">
    <property type="protein sequence ID" value="MBM3275085.1"/>
    <property type="molecule type" value="Genomic_DNA"/>
</dbReference>
<dbReference type="Pfam" id="PF18563">
    <property type="entry name" value="TubC_N"/>
    <property type="match status" value="1"/>
</dbReference>
<dbReference type="InterPro" id="IPR041464">
    <property type="entry name" value="TubC_N"/>
</dbReference>
<feature type="domain" description="TubC N-terminal docking" evidence="1">
    <location>
        <begin position="7"/>
        <end position="51"/>
    </location>
</feature>
<evidence type="ECO:0000313" key="3">
    <source>
        <dbReference type="Proteomes" id="UP000703893"/>
    </source>
</evidence>